<dbReference type="Proteomes" id="UP001189624">
    <property type="component" value="Chromosome 8"/>
</dbReference>
<reference evidence="1" key="1">
    <citation type="submission" date="2023-10" db="EMBL/GenBank/DDBJ databases">
        <authorList>
            <person name="Domelevo Entfellner J.-B."/>
        </authorList>
    </citation>
    <scope>NUCLEOTIDE SEQUENCE</scope>
</reference>
<gene>
    <name evidence="1" type="ORF">AYBTSS11_LOCUS22765</name>
</gene>
<dbReference type="AlphaFoldDB" id="A0AA86VJN6"/>
<dbReference type="Gramene" id="rna-AYBTSS11_LOCUS22765">
    <property type="protein sequence ID" value="CAJ1970777.1"/>
    <property type="gene ID" value="gene-AYBTSS11_LOCUS22765"/>
</dbReference>
<accession>A0AA86VJN6</accession>
<name>A0AA86VJN6_9FABA</name>
<evidence type="ECO:0000313" key="2">
    <source>
        <dbReference type="Proteomes" id="UP001189624"/>
    </source>
</evidence>
<sequence length="128" mass="14883">MQKHYPVHYKYLPFTLSSRFLLRFSPTLHSVSTLVTTTNSFWLCLPAKTSSVITKDSRFTLEFLNLLVVRYLLHTLSHLYPACERSLQQKWSEISFEAHPRLAIFSSLSLPLGEYISRRKAKVVSCYP</sequence>
<dbReference type="EMBL" id="OY731405">
    <property type="protein sequence ID" value="CAJ1970777.1"/>
    <property type="molecule type" value="Genomic_DNA"/>
</dbReference>
<keyword evidence="2" id="KW-1185">Reference proteome</keyword>
<organism evidence="1 2">
    <name type="scientific">Sphenostylis stenocarpa</name>
    <dbReference type="NCBI Taxonomy" id="92480"/>
    <lineage>
        <taxon>Eukaryota</taxon>
        <taxon>Viridiplantae</taxon>
        <taxon>Streptophyta</taxon>
        <taxon>Embryophyta</taxon>
        <taxon>Tracheophyta</taxon>
        <taxon>Spermatophyta</taxon>
        <taxon>Magnoliopsida</taxon>
        <taxon>eudicotyledons</taxon>
        <taxon>Gunneridae</taxon>
        <taxon>Pentapetalae</taxon>
        <taxon>rosids</taxon>
        <taxon>fabids</taxon>
        <taxon>Fabales</taxon>
        <taxon>Fabaceae</taxon>
        <taxon>Papilionoideae</taxon>
        <taxon>50 kb inversion clade</taxon>
        <taxon>NPAAA clade</taxon>
        <taxon>indigoferoid/millettioid clade</taxon>
        <taxon>Phaseoleae</taxon>
        <taxon>Sphenostylis</taxon>
    </lineage>
</organism>
<proteinExistence type="predicted"/>
<evidence type="ECO:0000313" key="1">
    <source>
        <dbReference type="EMBL" id="CAJ1970777.1"/>
    </source>
</evidence>
<protein>
    <submittedName>
        <fullName evidence="1">Uncharacterized protein</fullName>
    </submittedName>
</protein>